<gene>
    <name evidence="2" type="ORF">KP509_05G035000</name>
</gene>
<organism evidence="2 3">
    <name type="scientific">Ceratopteris richardii</name>
    <name type="common">Triangle waterfern</name>
    <dbReference type="NCBI Taxonomy" id="49495"/>
    <lineage>
        <taxon>Eukaryota</taxon>
        <taxon>Viridiplantae</taxon>
        <taxon>Streptophyta</taxon>
        <taxon>Embryophyta</taxon>
        <taxon>Tracheophyta</taxon>
        <taxon>Polypodiopsida</taxon>
        <taxon>Polypodiidae</taxon>
        <taxon>Polypodiales</taxon>
        <taxon>Pteridineae</taxon>
        <taxon>Pteridaceae</taxon>
        <taxon>Parkerioideae</taxon>
        <taxon>Ceratopteris</taxon>
    </lineage>
</organism>
<dbReference type="OrthoDB" id="10263760at2759"/>
<dbReference type="InterPro" id="IPR006109">
    <property type="entry name" value="G3P_DH_NAD-dep_C"/>
</dbReference>
<name>A0A8T2UPR4_CERRI</name>
<evidence type="ECO:0000259" key="1">
    <source>
        <dbReference type="Pfam" id="PF07479"/>
    </source>
</evidence>
<sequence length="69" mass="7657">MADPLLADTYVTLSKGRNACYGQKLAQGELHPNIGDSLKGKGTIQGMSAVEAFYELLRQHVYLNFWNPD</sequence>
<proteinExistence type="predicted"/>
<protein>
    <recommendedName>
        <fullName evidence="1">Glycerol-3-phosphate dehydrogenase NAD-dependent C-terminal domain-containing protein</fullName>
    </recommendedName>
</protein>
<dbReference type="AlphaFoldDB" id="A0A8T2UPR4"/>
<dbReference type="Proteomes" id="UP000825935">
    <property type="component" value="Chromosome 5"/>
</dbReference>
<dbReference type="InterPro" id="IPR013328">
    <property type="entry name" value="6PGD_dom2"/>
</dbReference>
<accession>A0A8T2UPR4</accession>
<dbReference type="InterPro" id="IPR008927">
    <property type="entry name" value="6-PGluconate_DH-like_C_sf"/>
</dbReference>
<keyword evidence="3" id="KW-1185">Reference proteome</keyword>
<dbReference type="Pfam" id="PF07479">
    <property type="entry name" value="NAD_Gly3P_dh_C"/>
    <property type="match status" value="1"/>
</dbReference>
<evidence type="ECO:0000313" key="3">
    <source>
        <dbReference type="Proteomes" id="UP000825935"/>
    </source>
</evidence>
<feature type="domain" description="Glycerol-3-phosphate dehydrogenase NAD-dependent C-terminal" evidence="1">
    <location>
        <begin position="6"/>
        <end position="60"/>
    </location>
</feature>
<dbReference type="GO" id="GO:0006072">
    <property type="term" value="P:glycerol-3-phosphate metabolic process"/>
    <property type="evidence" value="ECO:0007669"/>
    <property type="project" value="InterPro"/>
</dbReference>
<reference evidence="2" key="1">
    <citation type="submission" date="2021-08" db="EMBL/GenBank/DDBJ databases">
        <title>WGS assembly of Ceratopteris richardii.</title>
        <authorList>
            <person name="Marchant D.B."/>
            <person name="Chen G."/>
            <person name="Jenkins J."/>
            <person name="Shu S."/>
            <person name="Leebens-Mack J."/>
            <person name="Grimwood J."/>
            <person name="Schmutz J."/>
            <person name="Soltis P."/>
            <person name="Soltis D."/>
            <person name="Chen Z.-H."/>
        </authorList>
    </citation>
    <scope>NUCLEOTIDE SEQUENCE</scope>
    <source>
        <strain evidence="2">Whitten #5841</strain>
        <tissue evidence="2">Leaf</tissue>
    </source>
</reference>
<dbReference type="Gene3D" id="1.10.1040.10">
    <property type="entry name" value="N-(1-d-carboxylethyl)-l-norvaline Dehydrogenase, domain 2"/>
    <property type="match status" value="1"/>
</dbReference>
<evidence type="ECO:0000313" key="2">
    <source>
        <dbReference type="EMBL" id="KAH7436758.1"/>
    </source>
</evidence>
<dbReference type="SUPFAM" id="SSF48179">
    <property type="entry name" value="6-phosphogluconate dehydrogenase C-terminal domain-like"/>
    <property type="match status" value="1"/>
</dbReference>
<comment type="caution">
    <text evidence="2">The sequence shown here is derived from an EMBL/GenBank/DDBJ whole genome shotgun (WGS) entry which is preliminary data.</text>
</comment>
<dbReference type="GO" id="GO:0005975">
    <property type="term" value="P:carbohydrate metabolic process"/>
    <property type="evidence" value="ECO:0007669"/>
    <property type="project" value="InterPro"/>
</dbReference>
<dbReference type="EMBL" id="CM035410">
    <property type="protein sequence ID" value="KAH7436758.1"/>
    <property type="molecule type" value="Genomic_DNA"/>
</dbReference>